<reference evidence="9" key="1">
    <citation type="submission" date="2020-12" db="UniProtKB">
        <authorList>
            <consortium name="WormBaseParasite"/>
        </authorList>
    </citation>
    <scope>IDENTIFICATION</scope>
    <source>
        <strain evidence="9">MHco3</strain>
    </source>
</reference>
<comment type="similarity">
    <text evidence="2">Belongs to the ammonium transporter (TC 2.A.49) family. Rh subfamily.</text>
</comment>
<evidence type="ECO:0000256" key="1">
    <source>
        <dbReference type="ARBA" id="ARBA00004141"/>
    </source>
</evidence>
<accession>A0A7I4YZ14</accession>
<evidence type="ECO:0000313" key="9">
    <source>
        <dbReference type="WBParaSite" id="HCON_00160020-00002"/>
    </source>
</evidence>
<feature type="transmembrane region" description="Helical" evidence="6">
    <location>
        <begin position="150"/>
        <end position="174"/>
    </location>
</feature>
<feature type="transmembrane region" description="Helical" evidence="6">
    <location>
        <begin position="335"/>
        <end position="353"/>
    </location>
</feature>
<evidence type="ECO:0000256" key="5">
    <source>
        <dbReference type="ARBA" id="ARBA00023136"/>
    </source>
</evidence>
<feature type="transmembrane region" description="Helical" evidence="6">
    <location>
        <begin position="242"/>
        <end position="264"/>
    </location>
</feature>
<feature type="transmembrane region" description="Helical" evidence="6">
    <location>
        <begin position="276"/>
        <end position="296"/>
    </location>
</feature>
<dbReference type="GO" id="GO:0008519">
    <property type="term" value="F:ammonium channel activity"/>
    <property type="evidence" value="ECO:0007669"/>
    <property type="project" value="InterPro"/>
</dbReference>
<dbReference type="OrthoDB" id="534912at2759"/>
<dbReference type="AlphaFoldDB" id="A0A7I4YZ14"/>
<dbReference type="InterPro" id="IPR029020">
    <property type="entry name" value="Ammonium/urea_transptr"/>
</dbReference>
<protein>
    <submittedName>
        <fullName evidence="9">Ammonium_transp domain-containing protein</fullName>
    </submittedName>
</protein>
<feature type="transmembrane region" description="Helical" evidence="6">
    <location>
        <begin position="49"/>
        <end position="67"/>
    </location>
</feature>
<dbReference type="WBParaSite" id="HCON_00160020-00002">
    <property type="protein sequence ID" value="HCON_00160020-00002"/>
    <property type="gene ID" value="HCON_00160020"/>
</dbReference>
<feature type="transmembrane region" description="Helical" evidence="6">
    <location>
        <begin position="374"/>
        <end position="391"/>
    </location>
</feature>
<dbReference type="InterPro" id="IPR002229">
    <property type="entry name" value="RhesusRHD"/>
</dbReference>
<dbReference type="FunFam" id="1.10.3430.10:FF:000012">
    <property type="entry name" value="Rh type C glycoprotein"/>
    <property type="match status" value="1"/>
</dbReference>
<evidence type="ECO:0000259" key="7">
    <source>
        <dbReference type="Pfam" id="PF00909"/>
    </source>
</evidence>
<evidence type="ECO:0000256" key="2">
    <source>
        <dbReference type="ARBA" id="ARBA00011036"/>
    </source>
</evidence>
<dbReference type="PANTHER" id="PTHR11730">
    <property type="entry name" value="AMMONIUM TRANSPORTER"/>
    <property type="match status" value="1"/>
</dbReference>
<comment type="subcellular location">
    <subcellularLocation>
        <location evidence="1">Membrane</location>
        <topology evidence="1">Multi-pass membrane protein</topology>
    </subcellularLocation>
</comment>
<dbReference type="OMA" id="NCFEDDV"/>
<dbReference type="Gene3D" id="1.10.3430.10">
    <property type="entry name" value="Ammonium transporter AmtB like domains"/>
    <property type="match status" value="1"/>
</dbReference>
<feature type="transmembrane region" description="Helical" evidence="6">
    <location>
        <begin position="212"/>
        <end position="230"/>
    </location>
</feature>
<keyword evidence="4 6" id="KW-1133">Transmembrane helix</keyword>
<dbReference type="SUPFAM" id="SSF111352">
    <property type="entry name" value="Ammonium transporter"/>
    <property type="match status" value="1"/>
</dbReference>
<dbReference type="InterPro" id="IPR024041">
    <property type="entry name" value="NH4_transpt_AmtB-like_dom"/>
</dbReference>
<dbReference type="PANTHER" id="PTHR11730:SF60">
    <property type="entry name" value="RH50, ISOFORM D"/>
    <property type="match status" value="1"/>
</dbReference>
<feature type="domain" description="Ammonium transporter AmtB-like" evidence="7">
    <location>
        <begin position="80"/>
        <end position="452"/>
    </location>
</feature>
<dbReference type="GO" id="GO:0005886">
    <property type="term" value="C:plasma membrane"/>
    <property type="evidence" value="ECO:0007669"/>
    <property type="project" value="InterPro"/>
</dbReference>
<proteinExistence type="inferred from homology"/>
<evidence type="ECO:0000313" key="8">
    <source>
        <dbReference type="Proteomes" id="UP000025227"/>
    </source>
</evidence>
<feature type="transmembrane region" description="Helical" evidence="6">
    <location>
        <begin position="426"/>
        <end position="447"/>
    </location>
</feature>
<keyword evidence="8" id="KW-1185">Reference proteome</keyword>
<dbReference type="Pfam" id="PF00909">
    <property type="entry name" value="Ammonium_transp"/>
    <property type="match status" value="1"/>
</dbReference>
<dbReference type="PRINTS" id="PR00342">
    <property type="entry name" value="RHESUSRHD"/>
</dbReference>
<evidence type="ECO:0000256" key="6">
    <source>
        <dbReference type="SAM" id="Phobius"/>
    </source>
</evidence>
<feature type="transmembrane region" description="Helical" evidence="6">
    <location>
        <begin position="87"/>
        <end position="109"/>
    </location>
</feature>
<evidence type="ECO:0000256" key="3">
    <source>
        <dbReference type="ARBA" id="ARBA00022692"/>
    </source>
</evidence>
<feature type="transmembrane region" description="Helical" evidence="6">
    <location>
        <begin position="121"/>
        <end position="138"/>
    </location>
</feature>
<dbReference type="GO" id="GO:0097272">
    <property type="term" value="P:ammonium homeostasis"/>
    <property type="evidence" value="ECO:0007669"/>
    <property type="project" value="TreeGrafter"/>
</dbReference>
<keyword evidence="3 6" id="KW-0812">Transmembrane</keyword>
<keyword evidence="5 6" id="KW-0472">Membrane</keyword>
<sequence>MGSEQGGCVARGCQINVITRGENGATAANRHGGSDEDPRMASAFQKHQFTILLLSCQLIFITLYGLFGKYSVDSMPGGSETSTIAVLYPMFQDTHVMIFIGFGFLMTFLKRYGFSAVSVNLLLASFTIEWSIIVNGFLSEEFAKEGKFSVGVAELLSGDFTAAIILISMGAMLGKLSPTQYIIMALIETPVSLFVEHHVIHTFHVNDVGDSIVVHAFGAYFGLACARAFADDKQREHDNEGSVYHSDIYAMIGAIFLWVFWPSFNAAVAEPAEAQQRAICNTVLSLVACTVTTFIVSQAVDHHKKFDMVHIANSTLAGGVAIGTTANMVLNPMHALTVGVLAGTLSVVGYKYITPFLASKLKIHDTCGVNNLHGMPGILAGVSSAMFLFLYDPADYGKSLNYIFPAMKSDTNENGISAGAQAMNQLIGLSLVLVSSTISGLLTGFLLKLKVFNQVRQPELYADGDYFETPADYDFTSRIVSHIDRVEINEYSKLTQKEI</sequence>
<dbReference type="Proteomes" id="UP000025227">
    <property type="component" value="Unplaced"/>
</dbReference>
<name>A0A7I4YZ14_HAECO</name>
<evidence type="ECO:0000256" key="4">
    <source>
        <dbReference type="ARBA" id="ARBA00022989"/>
    </source>
</evidence>
<organism evidence="8 9">
    <name type="scientific">Haemonchus contortus</name>
    <name type="common">Barber pole worm</name>
    <dbReference type="NCBI Taxonomy" id="6289"/>
    <lineage>
        <taxon>Eukaryota</taxon>
        <taxon>Metazoa</taxon>
        <taxon>Ecdysozoa</taxon>
        <taxon>Nematoda</taxon>
        <taxon>Chromadorea</taxon>
        <taxon>Rhabditida</taxon>
        <taxon>Rhabditina</taxon>
        <taxon>Rhabditomorpha</taxon>
        <taxon>Strongyloidea</taxon>
        <taxon>Trichostrongylidae</taxon>
        <taxon>Haemonchus</taxon>
    </lineage>
</organism>